<feature type="region of interest" description="Disordered" evidence="1">
    <location>
        <begin position="742"/>
        <end position="785"/>
    </location>
</feature>
<accession>A0A9P7UL77</accession>
<evidence type="ECO:0000256" key="1">
    <source>
        <dbReference type="SAM" id="MobiDB-lite"/>
    </source>
</evidence>
<feature type="compositionally biased region" description="Polar residues" evidence="1">
    <location>
        <begin position="314"/>
        <end position="334"/>
    </location>
</feature>
<evidence type="ECO:0000313" key="2">
    <source>
        <dbReference type="EMBL" id="KAG7086852.1"/>
    </source>
</evidence>
<dbReference type="AlphaFoldDB" id="A0A9P7UL77"/>
<dbReference type="Proteomes" id="UP001049176">
    <property type="component" value="Chromosome 10"/>
</dbReference>
<sequence length="866" mass="90988">MTKLTIQIPSTTYTHHHTSSVNLNPLPISGSAQEASTSTTRSTTYPYSHQPPSPCGTDTDSDSMLSLEVADAPPSPSPRYVGRLGYQSGHEGHNLRVPKPLAPTYTWEYGSGSSPTHPASSSNSWIPRANYELSSDPLLSTHQFQGDGGRMQLNANLPLPNPHPPSTSLPNALANLNNPLPYPRTPSASSSTSSKSVSSASTNSNSSYVTSASSTGAADYLRPPPSPNDFKARMPSPLGERGKTPSPLSSNAALSALSGPRLAHRTSSPSPLSASFSLGIDVPRPGTPSQPHREDSGSPFASNRAASPLKRPTPRSSSFLLNNASDSKGDSTAFQPECSPYHTLQMARSESPAPMDDTPKASGKVRLVGNAHHDESSSLRLPFHTQCFPVPAPQPVPLQQLIPQSPTRSHTPRSFSRSEHDLSRVPPRPHSRAGTRLPVPPTLMPAHHRNSSCTSLVSSMGGFTGGVSGGMAGNRPLSGFIGDLTFGGPSPTSPTFPPQSFAAGGNGHRRTGSGSGSFMSGHKRISSHDNNGLGIEYQRNGSSIHSCGGYTPSVATGREQKRSPSGSFGHGYRRRGSNGSWVAASFFEGGATFSAPPPPSRRHGHTRSHSYDHVPLSQPQEEEDETIFTGFGGVGRPTPSPSPSPATPSFPQSRPLPIPISRHPSRSSSSFGIPQRPYSAMGYAPSFTHSEVYLRSQSTGELSMAAMDPNMFIGSQSTGTASWIGSQPTGTATFSLAPSIVDDQGESTDAKPAITSRPSSGNARNKLTKSRSGGSGGSPSKSYGRGASPIKSGYFKLFGKKKGKGIVNGDGVFVAGIAAGVKEGKTEEKQSASPLKKLGLSFKSLSPKKQQTKEQKPEGLIWSSAS</sequence>
<organism evidence="2 3">
    <name type="scientific">Marasmius oreades</name>
    <name type="common">fairy-ring Marasmius</name>
    <dbReference type="NCBI Taxonomy" id="181124"/>
    <lineage>
        <taxon>Eukaryota</taxon>
        <taxon>Fungi</taxon>
        <taxon>Dikarya</taxon>
        <taxon>Basidiomycota</taxon>
        <taxon>Agaricomycotina</taxon>
        <taxon>Agaricomycetes</taxon>
        <taxon>Agaricomycetidae</taxon>
        <taxon>Agaricales</taxon>
        <taxon>Marasmiineae</taxon>
        <taxon>Marasmiaceae</taxon>
        <taxon>Marasmius</taxon>
    </lineage>
</organism>
<dbReference type="OrthoDB" id="3066259at2759"/>
<feature type="region of interest" description="Disordered" evidence="1">
    <location>
        <begin position="139"/>
        <end position="337"/>
    </location>
</feature>
<feature type="compositionally biased region" description="Polar residues" evidence="1">
    <location>
        <begin position="756"/>
        <end position="765"/>
    </location>
</feature>
<proteinExistence type="predicted"/>
<feature type="compositionally biased region" description="Low complexity" evidence="1">
    <location>
        <begin position="245"/>
        <end position="260"/>
    </location>
</feature>
<feature type="region of interest" description="Disordered" evidence="1">
    <location>
        <begin position="823"/>
        <end position="866"/>
    </location>
</feature>
<comment type="caution">
    <text evidence="2">The sequence shown here is derived from an EMBL/GenBank/DDBJ whole genome shotgun (WGS) entry which is preliminary data.</text>
</comment>
<reference evidence="2" key="1">
    <citation type="journal article" date="2021" name="Genome Biol. Evol.">
        <title>The assembled and annotated genome of the fairy-ring fungus Marasmius oreades.</title>
        <authorList>
            <person name="Hiltunen M."/>
            <person name="Ament-Velasquez S.L."/>
            <person name="Johannesson H."/>
        </authorList>
    </citation>
    <scope>NUCLEOTIDE SEQUENCE</scope>
    <source>
        <strain evidence="2">03SP1</strain>
    </source>
</reference>
<dbReference type="EMBL" id="CM032190">
    <property type="protein sequence ID" value="KAG7086852.1"/>
    <property type="molecule type" value="Genomic_DNA"/>
</dbReference>
<feature type="compositionally biased region" description="Low complexity" evidence="1">
    <location>
        <begin position="267"/>
        <end position="278"/>
    </location>
</feature>
<dbReference type="RefSeq" id="XP_043003323.1">
    <property type="nucleotide sequence ID" value="XM_043159718.1"/>
</dbReference>
<feature type="compositionally biased region" description="Low complexity" evidence="1">
    <location>
        <begin position="168"/>
        <end position="218"/>
    </location>
</feature>
<feature type="compositionally biased region" description="Low complexity" evidence="1">
    <location>
        <begin position="659"/>
        <end position="673"/>
    </location>
</feature>
<gene>
    <name evidence="2" type="ORF">E1B28_002773</name>
</gene>
<dbReference type="KEGG" id="more:E1B28_002773"/>
<dbReference type="GeneID" id="66071849"/>
<name>A0A9P7UL77_9AGAR</name>
<feature type="compositionally biased region" description="Low complexity" evidence="1">
    <location>
        <begin position="833"/>
        <end position="849"/>
    </location>
</feature>
<feature type="region of interest" description="Disordered" evidence="1">
    <location>
        <begin position="394"/>
        <end position="450"/>
    </location>
</feature>
<feature type="region of interest" description="Disordered" evidence="1">
    <location>
        <begin position="544"/>
        <end position="574"/>
    </location>
</feature>
<feature type="region of interest" description="Disordered" evidence="1">
    <location>
        <begin position="15"/>
        <end position="100"/>
    </location>
</feature>
<feature type="region of interest" description="Disordered" evidence="1">
    <location>
        <begin position="592"/>
        <end position="673"/>
    </location>
</feature>
<feature type="compositionally biased region" description="Pro residues" evidence="1">
    <location>
        <begin position="638"/>
        <end position="658"/>
    </location>
</feature>
<evidence type="ECO:0000313" key="3">
    <source>
        <dbReference type="Proteomes" id="UP001049176"/>
    </source>
</evidence>
<protein>
    <submittedName>
        <fullName evidence="2">Uncharacterized protein</fullName>
    </submittedName>
</protein>
<feature type="compositionally biased region" description="Low complexity" evidence="1">
    <location>
        <begin position="397"/>
        <end position="406"/>
    </location>
</feature>
<keyword evidence="3" id="KW-1185">Reference proteome</keyword>